<accession>A0ABZ2EQJ1</accession>
<dbReference type="InterPro" id="IPR052536">
    <property type="entry name" value="ABC-4_Integral_Memb_Prot"/>
</dbReference>
<keyword evidence="4 6" id="KW-1133">Transmembrane helix</keyword>
<keyword evidence="9" id="KW-1185">Reference proteome</keyword>
<gene>
    <name evidence="8" type="primary">bceB_1</name>
    <name evidence="8" type="ORF">TEGL_04640</name>
</gene>
<dbReference type="PANTHER" id="PTHR46795:SF3">
    <property type="entry name" value="ABC TRANSPORTER PERMEASE"/>
    <property type="match status" value="1"/>
</dbReference>
<keyword evidence="2 6" id="KW-1003">Cell membrane</keyword>
<organism evidence="8 9">
    <name type="scientific">Terrisporobacter glycolicus ATCC 14880 = DSM 1288</name>
    <dbReference type="NCBI Taxonomy" id="1121315"/>
    <lineage>
        <taxon>Bacteria</taxon>
        <taxon>Bacillati</taxon>
        <taxon>Bacillota</taxon>
        <taxon>Clostridia</taxon>
        <taxon>Peptostreptococcales</taxon>
        <taxon>Peptostreptococcaceae</taxon>
        <taxon>Terrisporobacter</taxon>
    </lineage>
</organism>
<evidence type="ECO:0000313" key="9">
    <source>
        <dbReference type="Proteomes" id="UP001348492"/>
    </source>
</evidence>
<feature type="transmembrane region" description="Helical" evidence="6">
    <location>
        <begin position="17"/>
        <end position="34"/>
    </location>
</feature>
<keyword evidence="3 6" id="KW-0812">Transmembrane</keyword>
<protein>
    <submittedName>
        <fullName evidence="8">Bacitracin export permease protein BceB</fullName>
    </submittedName>
</protein>
<evidence type="ECO:0000256" key="4">
    <source>
        <dbReference type="ARBA" id="ARBA00022989"/>
    </source>
</evidence>
<dbReference type="EMBL" id="CP117523">
    <property type="protein sequence ID" value="WWD82091.1"/>
    <property type="molecule type" value="Genomic_DNA"/>
</dbReference>
<dbReference type="RefSeq" id="WP_018592478.1">
    <property type="nucleotide sequence ID" value="NZ_CP117523.1"/>
</dbReference>
<evidence type="ECO:0000256" key="2">
    <source>
        <dbReference type="ARBA" id="ARBA00022475"/>
    </source>
</evidence>
<reference evidence="8 9" key="1">
    <citation type="journal article" date="2023" name="PLoS ONE">
        <title>Genome-based metabolic and phylogenomic analysis of three Terrisporobacter species.</title>
        <authorList>
            <person name="Boer T."/>
            <person name="Bengelsdorf F.R."/>
            <person name="Bomeke M."/>
            <person name="Daniel R."/>
            <person name="Poehlein A."/>
        </authorList>
    </citation>
    <scope>NUCLEOTIDE SEQUENCE [LARGE SCALE GENOMIC DNA]</scope>
    <source>
        <strain evidence="8 9">DSM 1288</strain>
    </source>
</reference>
<evidence type="ECO:0000256" key="5">
    <source>
        <dbReference type="ARBA" id="ARBA00023136"/>
    </source>
</evidence>
<evidence type="ECO:0000256" key="6">
    <source>
        <dbReference type="PIRNR" id="PIRNR018968"/>
    </source>
</evidence>
<feature type="transmembrane region" description="Helical" evidence="6">
    <location>
        <begin position="289"/>
        <end position="312"/>
    </location>
</feature>
<feature type="domain" description="ABC3 transporter permease C-terminal" evidence="7">
    <location>
        <begin position="557"/>
        <end position="662"/>
    </location>
</feature>
<feature type="transmembrane region" description="Helical" evidence="6">
    <location>
        <begin position="601"/>
        <end position="627"/>
    </location>
</feature>
<dbReference type="Proteomes" id="UP001348492">
    <property type="component" value="Chromosome"/>
</dbReference>
<dbReference type="InterPro" id="IPR003838">
    <property type="entry name" value="ABC3_permease_C"/>
</dbReference>
<evidence type="ECO:0000256" key="1">
    <source>
        <dbReference type="ARBA" id="ARBA00004651"/>
    </source>
</evidence>
<dbReference type="Pfam" id="PF02687">
    <property type="entry name" value="FtsX"/>
    <property type="match status" value="2"/>
</dbReference>
<name>A0ABZ2EQJ1_9FIRM</name>
<feature type="transmembrane region" description="Helical" evidence="6">
    <location>
        <begin position="104"/>
        <end position="129"/>
    </location>
</feature>
<feature type="transmembrane region" description="Helical" evidence="6">
    <location>
        <begin position="236"/>
        <end position="262"/>
    </location>
</feature>
<dbReference type="PIRSF" id="PIRSF018968">
    <property type="entry name" value="ABC_permease_BceB"/>
    <property type="match status" value="1"/>
</dbReference>
<evidence type="ECO:0000313" key="8">
    <source>
        <dbReference type="EMBL" id="WWD82091.1"/>
    </source>
</evidence>
<comment type="similarity">
    <text evidence="6">Belongs to the ABC-4 integral membrane protein family.</text>
</comment>
<feature type="transmembrane region" description="Helical" evidence="6">
    <location>
        <begin position="149"/>
        <end position="175"/>
    </location>
</feature>
<comment type="subcellular location">
    <subcellularLocation>
        <location evidence="1 6">Cell membrane</location>
        <topology evidence="1 6">Multi-pass membrane protein</topology>
    </subcellularLocation>
</comment>
<feature type="domain" description="ABC3 transporter permease C-terminal" evidence="7">
    <location>
        <begin position="64"/>
        <end position="182"/>
    </location>
</feature>
<feature type="transmembrane region" description="Helical" evidence="6">
    <location>
        <begin position="60"/>
        <end position="83"/>
    </location>
</feature>
<keyword evidence="5 6" id="KW-0472">Membrane</keyword>
<feature type="transmembrane region" description="Helical" evidence="6">
    <location>
        <begin position="639"/>
        <end position="660"/>
    </location>
</feature>
<dbReference type="InterPro" id="IPR027022">
    <property type="entry name" value="ABC_permease_BceB-typ"/>
</dbReference>
<sequence>MYSKIAFKNVRKSFKDYTIYFLTLTLAVCIFYSFNSIESQKAMMEVNSSSATYVEALSNIISYVSVFVAFILGSLILYANNFLIKKRNKELGIYMTLGMSKNKISRILIFETVIVGIFSLISGLIIGLIASQGLSVLVAKLFDFKMSSYTFIISTGAIIKTIIYFGIMFMLVMIFNSFVISKYKIIDLLTVGKKTEEIKFKNPFIYLITFILCVVCLGTAYKFVLDTGLNVTDSRFPMSIGLGIVGTVLFFFSLAGFILYVVKKNKKVYFKGLNIFVVKQVNSKVNTNFISMSVICLMLFLTIGVLSTGFSFKNALEAGLEGATPFDASAYMYVNKGDKARDIKKSLDYMGVKFGENDKVVYFNEYNSGKKFSDVISLNDNIKKVINDNVSEMDYEISYIKISEYNKMRELDNEEPINLKEDEILITSNFSKLLPSIEKYMEDNNTVKIDGKAYKIKNEEVIKHNLKTDFMQNNMLTLIVSDNLCKDKTLYSSAININFDTNNKKKSEQNFIAKIAKYQDSNTDYDKTGFVMANSRDSIYEGNKGVTTTILFIGIYIGIVFLISSMAILALQQLSEASDSIERYVALKRLGASRKSINKTIFVQTLVYFSIPVILALVHSVVGIKVVNDFISMFNQPDIGGSSLVTAGIFFIIYTIYFYITYSGYKNIVKNNI</sequence>
<dbReference type="PANTHER" id="PTHR46795">
    <property type="entry name" value="ABC TRANSPORTER PERMEASE-RELATED-RELATED"/>
    <property type="match status" value="1"/>
</dbReference>
<keyword evidence="6" id="KW-0813">Transport</keyword>
<evidence type="ECO:0000259" key="7">
    <source>
        <dbReference type="Pfam" id="PF02687"/>
    </source>
</evidence>
<feature type="transmembrane region" description="Helical" evidence="6">
    <location>
        <begin position="204"/>
        <end position="224"/>
    </location>
</feature>
<feature type="transmembrane region" description="Helical" evidence="6">
    <location>
        <begin position="550"/>
        <end position="571"/>
    </location>
</feature>
<proteinExistence type="inferred from homology"/>
<evidence type="ECO:0000256" key="3">
    <source>
        <dbReference type="ARBA" id="ARBA00022692"/>
    </source>
</evidence>